<protein>
    <submittedName>
        <fullName evidence="14">Hemolysin family protein</fullName>
    </submittedName>
</protein>
<evidence type="ECO:0000256" key="2">
    <source>
        <dbReference type="ARBA" id="ARBA00006337"/>
    </source>
</evidence>
<evidence type="ECO:0000259" key="12">
    <source>
        <dbReference type="PROSITE" id="PS51371"/>
    </source>
</evidence>
<evidence type="ECO:0000256" key="6">
    <source>
        <dbReference type="ARBA" id="ARBA00022989"/>
    </source>
</evidence>
<keyword evidence="5" id="KW-0677">Repeat</keyword>
<dbReference type="InterPro" id="IPR005170">
    <property type="entry name" value="Transptr-assoc_dom"/>
</dbReference>
<feature type="domain" description="CNNM transmembrane" evidence="13">
    <location>
        <begin position="1"/>
        <end position="202"/>
    </location>
</feature>
<accession>A0ABY4HBC1</accession>
<dbReference type="SMART" id="SM01091">
    <property type="entry name" value="CorC_HlyC"/>
    <property type="match status" value="1"/>
</dbReference>
<name>A0ABY4HBC1_9BACI</name>
<reference evidence="14" key="1">
    <citation type="submission" date="2022-04" db="EMBL/GenBank/DDBJ databases">
        <title>Halobacillus sp. isolated from saltern.</title>
        <authorList>
            <person name="Won M."/>
            <person name="Lee C.-M."/>
            <person name="Woen H.-Y."/>
            <person name="Kwon S.-W."/>
        </authorList>
    </citation>
    <scope>NUCLEOTIDE SEQUENCE</scope>
    <source>
        <strain evidence="14">SSHM10-5</strain>
    </source>
</reference>
<dbReference type="InterPro" id="IPR036318">
    <property type="entry name" value="FAD-bd_PCMH-like_sf"/>
</dbReference>
<sequence length="435" mass="50027">MEETIKLVAVALLILLTAFFVASEFAIVKVRRTRLEARAADGNKKALRALRVTGNLDYYLSACQLGITITALGLGWLGEPTLEVLLHPLLEGFDLPSSVSHTITFAIAFFVITFLHVVLGELAPKTIAIQKSENLTVMLATPLIIYSKIMYPLIWFLNGSANLLVRSFGYQTAKESEEVHSEEELRHILSQSYQQGEINQSEFEYVDRIFEFDNRTAKEIMIPRTDMSVVDIEDPMEESLQFMNQERFTRYPVFQDDKDHIIGVLHLKELFYNDWNKVETLEPYVRPVLKVFENIPIHDLLLRMQQERTHLVVLTDEYGGTSGMITAEDIIEEIVGDIRDEFDHEEVQTITLKEDGSFILDGKTSIQDTNDYFDIELENEDVDTISGWMYNRLIDVNEGSVLSHESYHFKVIEMEDQQILSIKAWKEEQEIAEEE</sequence>
<dbReference type="RefSeq" id="WP_245032722.1">
    <property type="nucleotide sequence ID" value="NZ_CP095075.1"/>
</dbReference>
<dbReference type="InterPro" id="IPR046342">
    <property type="entry name" value="CBS_dom_sf"/>
</dbReference>
<evidence type="ECO:0000313" key="14">
    <source>
        <dbReference type="EMBL" id="UOR12141.1"/>
    </source>
</evidence>
<dbReference type="InterPro" id="IPR016169">
    <property type="entry name" value="FAD-bd_PCMH_sub2"/>
</dbReference>
<evidence type="ECO:0000259" key="13">
    <source>
        <dbReference type="PROSITE" id="PS51846"/>
    </source>
</evidence>
<dbReference type="InterPro" id="IPR002550">
    <property type="entry name" value="CNNM"/>
</dbReference>
<dbReference type="PROSITE" id="PS51371">
    <property type="entry name" value="CBS"/>
    <property type="match status" value="2"/>
</dbReference>
<feature type="transmembrane region" description="Helical" evidence="11">
    <location>
        <begin position="135"/>
        <end position="157"/>
    </location>
</feature>
<gene>
    <name evidence="14" type="ORF">MUO15_00950</name>
</gene>
<feature type="transmembrane region" description="Helical" evidence="11">
    <location>
        <begin position="6"/>
        <end position="28"/>
    </location>
</feature>
<feature type="domain" description="CBS" evidence="12">
    <location>
        <begin position="284"/>
        <end position="341"/>
    </location>
</feature>
<evidence type="ECO:0000256" key="8">
    <source>
        <dbReference type="ARBA" id="ARBA00023136"/>
    </source>
</evidence>
<comment type="similarity">
    <text evidence="2">Belongs to the UPF0053 family.</text>
</comment>
<evidence type="ECO:0000256" key="5">
    <source>
        <dbReference type="ARBA" id="ARBA00022737"/>
    </source>
</evidence>
<dbReference type="Pfam" id="PF01595">
    <property type="entry name" value="CNNM"/>
    <property type="match status" value="1"/>
</dbReference>
<dbReference type="PANTHER" id="PTHR43099">
    <property type="entry name" value="UPF0053 PROTEIN YRKA"/>
    <property type="match status" value="1"/>
</dbReference>
<dbReference type="Gene3D" id="3.30.465.10">
    <property type="match status" value="1"/>
</dbReference>
<organism evidence="14 15">
    <name type="scientific">Halobacillus amylolyticus</name>
    <dbReference type="NCBI Taxonomy" id="2932259"/>
    <lineage>
        <taxon>Bacteria</taxon>
        <taxon>Bacillati</taxon>
        <taxon>Bacillota</taxon>
        <taxon>Bacilli</taxon>
        <taxon>Bacillales</taxon>
        <taxon>Bacillaceae</taxon>
        <taxon>Halobacillus</taxon>
    </lineage>
</organism>
<evidence type="ECO:0000256" key="11">
    <source>
        <dbReference type="SAM" id="Phobius"/>
    </source>
</evidence>
<evidence type="ECO:0000313" key="15">
    <source>
        <dbReference type="Proteomes" id="UP000830326"/>
    </source>
</evidence>
<feature type="domain" description="CBS" evidence="12">
    <location>
        <begin position="221"/>
        <end position="280"/>
    </location>
</feature>
<dbReference type="Pfam" id="PF03471">
    <property type="entry name" value="CorC_HlyC"/>
    <property type="match status" value="1"/>
</dbReference>
<feature type="transmembrane region" description="Helical" evidence="11">
    <location>
        <begin position="58"/>
        <end position="78"/>
    </location>
</feature>
<evidence type="ECO:0000256" key="7">
    <source>
        <dbReference type="ARBA" id="ARBA00023122"/>
    </source>
</evidence>
<keyword evidence="15" id="KW-1185">Reference proteome</keyword>
<evidence type="ECO:0000256" key="9">
    <source>
        <dbReference type="PROSITE-ProRule" id="PRU00703"/>
    </source>
</evidence>
<dbReference type="SUPFAM" id="SSF56176">
    <property type="entry name" value="FAD-binding/transporter-associated domain-like"/>
    <property type="match status" value="1"/>
</dbReference>
<keyword evidence="7 9" id="KW-0129">CBS domain</keyword>
<dbReference type="InterPro" id="IPR044751">
    <property type="entry name" value="Ion_transp-like_CBS"/>
</dbReference>
<dbReference type="EMBL" id="CP095075">
    <property type="protein sequence ID" value="UOR12141.1"/>
    <property type="molecule type" value="Genomic_DNA"/>
</dbReference>
<evidence type="ECO:0000256" key="1">
    <source>
        <dbReference type="ARBA" id="ARBA00004651"/>
    </source>
</evidence>
<dbReference type="SUPFAM" id="SSF54631">
    <property type="entry name" value="CBS-domain pair"/>
    <property type="match status" value="1"/>
</dbReference>
<evidence type="ECO:0000256" key="4">
    <source>
        <dbReference type="ARBA" id="ARBA00022692"/>
    </source>
</evidence>
<keyword evidence="4 10" id="KW-0812">Transmembrane</keyword>
<evidence type="ECO:0000256" key="3">
    <source>
        <dbReference type="ARBA" id="ARBA00022475"/>
    </source>
</evidence>
<evidence type="ECO:0000256" key="10">
    <source>
        <dbReference type="PROSITE-ProRule" id="PRU01193"/>
    </source>
</evidence>
<dbReference type="PANTHER" id="PTHR43099:SF2">
    <property type="entry name" value="UPF0053 PROTEIN YRKA"/>
    <property type="match status" value="1"/>
</dbReference>
<keyword evidence="8 10" id="KW-0472">Membrane</keyword>
<dbReference type="CDD" id="cd04590">
    <property type="entry name" value="CBS_pair_CorC_HlyC_assoc"/>
    <property type="match status" value="1"/>
</dbReference>
<dbReference type="Proteomes" id="UP000830326">
    <property type="component" value="Chromosome"/>
</dbReference>
<dbReference type="Pfam" id="PF00571">
    <property type="entry name" value="CBS"/>
    <property type="match status" value="2"/>
</dbReference>
<dbReference type="Gene3D" id="3.10.580.10">
    <property type="entry name" value="CBS-domain"/>
    <property type="match status" value="1"/>
</dbReference>
<proteinExistence type="inferred from homology"/>
<feature type="transmembrane region" description="Helical" evidence="11">
    <location>
        <begin position="98"/>
        <end position="123"/>
    </location>
</feature>
<dbReference type="InterPro" id="IPR051676">
    <property type="entry name" value="UPF0053_domain"/>
</dbReference>
<comment type="subcellular location">
    <subcellularLocation>
        <location evidence="1">Cell membrane</location>
        <topology evidence="1">Multi-pass membrane protein</topology>
    </subcellularLocation>
</comment>
<keyword evidence="6 10" id="KW-1133">Transmembrane helix</keyword>
<dbReference type="PROSITE" id="PS51846">
    <property type="entry name" value="CNNM"/>
    <property type="match status" value="1"/>
</dbReference>
<dbReference type="InterPro" id="IPR000644">
    <property type="entry name" value="CBS_dom"/>
</dbReference>
<keyword evidence="3" id="KW-1003">Cell membrane</keyword>